<dbReference type="InterPro" id="IPR016084">
    <property type="entry name" value="Haem_Oase-like_multi-hlx"/>
</dbReference>
<comment type="subunit">
    <text evidence="4">Homotetramer.</text>
</comment>
<comment type="caution">
    <text evidence="11">The sequence shown here is derived from an EMBL/GenBank/DDBJ whole genome shotgun (WGS) entry which is preliminary data.</text>
</comment>
<organism evidence="11 12">
    <name type="scientific">Secundilactobacillus odoratitofui DSM 19909 = JCM 15043</name>
    <dbReference type="NCBI Taxonomy" id="1423776"/>
    <lineage>
        <taxon>Bacteria</taxon>
        <taxon>Bacillati</taxon>
        <taxon>Bacillota</taxon>
        <taxon>Bacilli</taxon>
        <taxon>Lactobacillales</taxon>
        <taxon>Lactobacillaceae</taxon>
        <taxon>Secundilactobacillus</taxon>
    </lineage>
</organism>
<dbReference type="Proteomes" id="UP000051160">
    <property type="component" value="Unassembled WGS sequence"/>
</dbReference>
<dbReference type="PANTHER" id="PTHR43198">
    <property type="entry name" value="BIFUNCTIONAL TH2 PROTEIN"/>
    <property type="match status" value="1"/>
</dbReference>
<evidence type="ECO:0000256" key="3">
    <source>
        <dbReference type="ARBA" id="ARBA00010264"/>
    </source>
</evidence>
<keyword evidence="12" id="KW-1185">Reference proteome</keyword>
<dbReference type="GO" id="GO:0009228">
    <property type="term" value="P:thiamine biosynthetic process"/>
    <property type="evidence" value="ECO:0007669"/>
    <property type="project" value="UniProtKB-KW"/>
</dbReference>
<proteinExistence type="inferred from homology"/>
<evidence type="ECO:0000256" key="4">
    <source>
        <dbReference type="ARBA" id="ARBA00011881"/>
    </source>
</evidence>
<dbReference type="UniPathway" id="UPA00060"/>
<dbReference type="SUPFAM" id="SSF48613">
    <property type="entry name" value="Heme oxygenase-like"/>
    <property type="match status" value="1"/>
</dbReference>
<dbReference type="NCBIfam" id="TIGR04306">
    <property type="entry name" value="salvage_TenA"/>
    <property type="match status" value="1"/>
</dbReference>
<evidence type="ECO:0000256" key="2">
    <source>
        <dbReference type="ARBA" id="ARBA00004948"/>
    </source>
</evidence>
<comment type="function">
    <text evidence="9">Catalyzes an amino-pyrimidine hydrolysis reaction at the C5' of the pyrimidine moiety of thiamine compounds, a reaction that is part of a thiamine salvage pathway.</text>
</comment>
<dbReference type="OrthoDB" id="34166at2"/>
<evidence type="ECO:0000256" key="6">
    <source>
        <dbReference type="ARBA" id="ARBA00013647"/>
    </source>
</evidence>
<dbReference type="PATRIC" id="fig|1423776.4.peg.1469"/>
<reference evidence="11 12" key="1">
    <citation type="journal article" date="2015" name="Genome Announc.">
        <title>Expanding the biotechnology potential of lactobacilli through comparative genomics of 213 strains and associated genera.</title>
        <authorList>
            <person name="Sun Z."/>
            <person name="Harris H.M."/>
            <person name="McCann A."/>
            <person name="Guo C."/>
            <person name="Argimon S."/>
            <person name="Zhang W."/>
            <person name="Yang X."/>
            <person name="Jeffery I.B."/>
            <person name="Cooney J.C."/>
            <person name="Kagawa T.F."/>
            <person name="Liu W."/>
            <person name="Song Y."/>
            <person name="Salvetti E."/>
            <person name="Wrobel A."/>
            <person name="Rasinkangas P."/>
            <person name="Parkhill J."/>
            <person name="Rea M.C."/>
            <person name="O'Sullivan O."/>
            <person name="Ritari J."/>
            <person name="Douillard F.P."/>
            <person name="Paul Ross R."/>
            <person name="Yang R."/>
            <person name="Briner A.E."/>
            <person name="Felis G.E."/>
            <person name="de Vos W.M."/>
            <person name="Barrangou R."/>
            <person name="Klaenhammer T.R."/>
            <person name="Caufield P.W."/>
            <person name="Cui Y."/>
            <person name="Zhang H."/>
            <person name="O'Toole P.W."/>
        </authorList>
    </citation>
    <scope>NUCLEOTIDE SEQUENCE [LARGE SCALE GENOMIC DNA]</scope>
    <source>
        <strain evidence="11 12">DSM 19909</strain>
    </source>
</reference>
<dbReference type="PANTHER" id="PTHR43198:SF2">
    <property type="entry name" value="SI:CH1073-67J19.1-RELATED"/>
    <property type="match status" value="1"/>
</dbReference>
<sequence length="223" mass="25402">MTTFTDQIHQSAAPLWQKSFEHPFIHELQAGTLPADVFRYYLIQDRYYLSEFGKLHELIAQQVDNAQDKAFLLAGAQGLKDGEIAVREGFFEQLGITDDELASTPIAPTAYNYVNHMYAELYRGTPQQAIAGLLPCYWLYNQIGQQLVAQGSPDQLYQRWIETYDSDDYTQSVDQMIALTNEAATQVDAAGRDKMQTAFVRSSAYELAFWQMAMDKQNWRATA</sequence>
<dbReference type="EMBL" id="AZEE01000029">
    <property type="protein sequence ID" value="KRK97427.1"/>
    <property type="molecule type" value="Genomic_DNA"/>
</dbReference>
<evidence type="ECO:0000313" key="12">
    <source>
        <dbReference type="Proteomes" id="UP000051160"/>
    </source>
</evidence>
<evidence type="ECO:0000256" key="1">
    <source>
        <dbReference type="ARBA" id="ARBA00001881"/>
    </source>
</evidence>
<keyword evidence="9" id="KW-0378">Hydrolase</keyword>
<comment type="pathway">
    <text evidence="2 9">Cofactor biosynthesis; thiamine diphosphate biosynthesis.</text>
</comment>
<comment type="catalytic activity">
    <reaction evidence="1 9">
        <text>4-amino-5-aminomethyl-2-methylpyrimidine + H2O = 4-amino-5-hydroxymethyl-2-methylpyrimidine + NH4(+)</text>
        <dbReference type="Rhea" id="RHEA:31799"/>
        <dbReference type="ChEBI" id="CHEBI:15377"/>
        <dbReference type="ChEBI" id="CHEBI:16892"/>
        <dbReference type="ChEBI" id="CHEBI:28938"/>
        <dbReference type="ChEBI" id="CHEBI:63416"/>
        <dbReference type="EC" id="3.5.99.2"/>
    </reaction>
</comment>
<feature type="domain" description="Thiaminase-2/PQQC" evidence="10">
    <location>
        <begin position="9"/>
        <end position="215"/>
    </location>
</feature>
<dbReference type="Gene3D" id="1.20.910.10">
    <property type="entry name" value="Heme oxygenase-like"/>
    <property type="match status" value="1"/>
</dbReference>
<evidence type="ECO:0000256" key="8">
    <source>
        <dbReference type="ARBA" id="ARBA00048337"/>
    </source>
</evidence>
<dbReference type="GO" id="GO:0009229">
    <property type="term" value="P:thiamine diphosphate biosynthetic process"/>
    <property type="evidence" value="ECO:0007669"/>
    <property type="project" value="UniProtKB-UniPathway"/>
</dbReference>
<keyword evidence="7 9" id="KW-0784">Thiamine biosynthesis</keyword>
<evidence type="ECO:0000259" key="10">
    <source>
        <dbReference type="Pfam" id="PF03070"/>
    </source>
</evidence>
<evidence type="ECO:0000256" key="5">
    <source>
        <dbReference type="ARBA" id="ARBA00012684"/>
    </source>
</evidence>
<dbReference type="EC" id="3.5.99.2" evidence="5 9"/>
<dbReference type="InterPro" id="IPR050967">
    <property type="entry name" value="Thiamine_Salvage_TenA"/>
</dbReference>
<dbReference type="InterPro" id="IPR027574">
    <property type="entry name" value="Thiaminase_II"/>
</dbReference>
<dbReference type="AlphaFoldDB" id="A0A0R1LV17"/>
<dbReference type="InterPro" id="IPR004305">
    <property type="entry name" value="Thiaminase-2/PQQC"/>
</dbReference>
<dbReference type="GO" id="GO:0005829">
    <property type="term" value="C:cytosol"/>
    <property type="evidence" value="ECO:0007669"/>
    <property type="project" value="TreeGrafter"/>
</dbReference>
<comment type="similarity">
    <text evidence="3 9">Belongs to the TenA family.</text>
</comment>
<name>A0A0R1LV17_9LACO</name>
<dbReference type="STRING" id="1423776.FD04_GL001451"/>
<comment type="catalytic activity">
    <reaction evidence="8 9">
        <text>thiamine + H2O = 5-(2-hydroxyethyl)-4-methylthiazole + 4-amino-5-hydroxymethyl-2-methylpyrimidine + H(+)</text>
        <dbReference type="Rhea" id="RHEA:17509"/>
        <dbReference type="ChEBI" id="CHEBI:15377"/>
        <dbReference type="ChEBI" id="CHEBI:15378"/>
        <dbReference type="ChEBI" id="CHEBI:16892"/>
        <dbReference type="ChEBI" id="CHEBI:17957"/>
        <dbReference type="ChEBI" id="CHEBI:18385"/>
        <dbReference type="EC" id="3.5.99.2"/>
    </reaction>
</comment>
<dbReference type="RefSeq" id="WP_054700306.1">
    <property type="nucleotide sequence ID" value="NZ_AZEE01000029.1"/>
</dbReference>
<evidence type="ECO:0000256" key="7">
    <source>
        <dbReference type="ARBA" id="ARBA00022977"/>
    </source>
</evidence>
<protein>
    <recommendedName>
        <fullName evidence="6 9">Aminopyrimidine aminohydrolase</fullName>
        <ecNumber evidence="5 9">3.5.99.2</ecNumber>
    </recommendedName>
</protein>
<accession>A0A0R1LV17</accession>
<gene>
    <name evidence="11" type="ORF">FD04_GL001451</name>
</gene>
<evidence type="ECO:0000313" key="11">
    <source>
        <dbReference type="EMBL" id="KRK97427.1"/>
    </source>
</evidence>
<dbReference type="GO" id="GO:0050334">
    <property type="term" value="F:thiaminase activity"/>
    <property type="evidence" value="ECO:0007669"/>
    <property type="project" value="UniProtKB-EC"/>
</dbReference>
<dbReference type="CDD" id="cd19364">
    <property type="entry name" value="TenA_C_BsTenA-like"/>
    <property type="match status" value="1"/>
</dbReference>
<evidence type="ECO:0000256" key="9">
    <source>
        <dbReference type="RuleBase" id="RU363093"/>
    </source>
</evidence>
<dbReference type="Pfam" id="PF03070">
    <property type="entry name" value="TENA_THI-4"/>
    <property type="match status" value="1"/>
</dbReference>